<dbReference type="InterPro" id="IPR021731">
    <property type="entry name" value="AMIN_dom"/>
</dbReference>
<dbReference type="RefSeq" id="WP_268611444.1">
    <property type="nucleotide sequence ID" value="NZ_CP113797.1"/>
</dbReference>
<dbReference type="Gene3D" id="3.40.630.40">
    <property type="entry name" value="Zn-dependent exopeptidases"/>
    <property type="match status" value="1"/>
</dbReference>
<feature type="region of interest" description="Disordered" evidence="2">
    <location>
        <begin position="151"/>
        <end position="187"/>
    </location>
</feature>
<dbReference type="CDD" id="cd02696">
    <property type="entry name" value="MurNAc-LAA"/>
    <property type="match status" value="1"/>
</dbReference>
<feature type="compositionally biased region" description="Low complexity" evidence="2">
    <location>
        <begin position="342"/>
        <end position="356"/>
    </location>
</feature>
<dbReference type="Proteomes" id="UP001163152">
    <property type="component" value="Chromosome"/>
</dbReference>
<feature type="compositionally biased region" description="Pro residues" evidence="2">
    <location>
        <begin position="157"/>
        <end position="166"/>
    </location>
</feature>
<dbReference type="SMART" id="SM00646">
    <property type="entry name" value="Ami_3"/>
    <property type="match status" value="1"/>
</dbReference>
<protein>
    <submittedName>
        <fullName evidence="4">N-acetylmuramoyl-L-alanine amidase</fullName>
    </submittedName>
</protein>
<evidence type="ECO:0000256" key="2">
    <source>
        <dbReference type="SAM" id="MobiDB-lite"/>
    </source>
</evidence>
<feature type="domain" description="MurNAc-LAA" evidence="3">
    <location>
        <begin position="606"/>
        <end position="715"/>
    </location>
</feature>
<dbReference type="EMBL" id="CP113797">
    <property type="protein sequence ID" value="WAL61476.1"/>
    <property type="molecule type" value="Genomic_DNA"/>
</dbReference>
<evidence type="ECO:0000259" key="3">
    <source>
        <dbReference type="SMART" id="SM00646"/>
    </source>
</evidence>
<dbReference type="GO" id="GO:0030288">
    <property type="term" value="C:outer membrane-bounded periplasmic space"/>
    <property type="evidence" value="ECO:0007669"/>
    <property type="project" value="TreeGrafter"/>
</dbReference>
<evidence type="ECO:0000313" key="5">
    <source>
        <dbReference type="Proteomes" id="UP001163152"/>
    </source>
</evidence>
<dbReference type="SUPFAM" id="SSF53187">
    <property type="entry name" value="Zn-dependent exopeptidases"/>
    <property type="match status" value="1"/>
</dbReference>
<dbReference type="KEGG" id="tsin:OXH18_05665"/>
<evidence type="ECO:0000313" key="4">
    <source>
        <dbReference type="EMBL" id="WAL61476.1"/>
    </source>
</evidence>
<dbReference type="GO" id="GO:0009253">
    <property type="term" value="P:peptidoglycan catabolic process"/>
    <property type="evidence" value="ECO:0007669"/>
    <property type="project" value="InterPro"/>
</dbReference>
<accession>A0A9E8ZER1</accession>
<dbReference type="PANTHER" id="PTHR30404:SF0">
    <property type="entry name" value="N-ACETYLMURAMOYL-L-ALANINE AMIDASE AMIC"/>
    <property type="match status" value="1"/>
</dbReference>
<dbReference type="InterPro" id="IPR002508">
    <property type="entry name" value="MurNAc-LAA_cat"/>
</dbReference>
<dbReference type="GO" id="GO:0008745">
    <property type="term" value="F:N-acetylmuramoyl-L-alanine amidase activity"/>
    <property type="evidence" value="ECO:0007669"/>
    <property type="project" value="InterPro"/>
</dbReference>
<sequence length="724" mass="78305">MKGLQIQWFLPGLMSFLWLTCPAIAGELASWQFDPTQNRLEFTTNEGVQPRAQLVPNPTRLVIDLPGTTMGGVQRSQELSGSIRQVRLGQFDATTTRIVVELAPGYVLDPQQVQFRGLTPTEWIVQLPTPDYVGVADPLPVLGTSSDDRVLSHAAAPSPPVPPPPTSSIQSSSIQSPPPMVQGSALPSPAIVTLPDRVSSVVSTPTLDWPAVTSPPPAGGNNSMAQDAVTQDGVTQIESLQITNDGLFLRTRGAPPTIDDIDRSRNRRSITITVENAVIAPQLSEQEQAIEQFGIEQLQFEQINEDNNDLPSVKITLRIDRDSPNWNASASGIEGIVLLPQQRSARQTARRSSATQDATQGTNMASSQNVSRRSQRRSEPDLTEAPDALNPSTASAEEPDLSVAMIEGIEFDPSNRQLLIRSDRPMTHAGQWRSGMYQVRLFPARLANQVTGPQLATDSPLLRVRLREEEDETVVVMIQPAAGVRFGALNWVTPQLLALEMERSSPTAATPPASNRTSYPVSQNNSSAPSLSMLPSSGRIPNGRLVIVIDPGHGGADVGAVGVGNIHEADVVLPIAQQVGALLQQQGVHVVMTRNDDREIDLEPRVQMAEQANATLFVSIHANSMGMDRPDVNGTETYYYSSGAGLAQVIQTNIVNTVGTNDRGIRQARFYVLRRTTMPAVLVEIGYVTGREDGPRLADANFQAQMARAIAQGILQYVQSMASQ</sequence>
<feature type="compositionally biased region" description="Polar residues" evidence="2">
    <location>
        <begin position="504"/>
        <end position="525"/>
    </location>
</feature>
<name>A0A9E8ZER1_9CYAN</name>
<feature type="compositionally biased region" description="Low complexity" evidence="2">
    <location>
        <begin position="526"/>
        <end position="535"/>
    </location>
</feature>
<keyword evidence="5" id="KW-1185">Reference proteome</keyword>
<reference evidence="4" key="1">
    <citation type="submission" date="2022-12" db="EMBL/GenBank/DDBJ databases">
        <title>Polyphasic identification of a Novel Hot-Spring Cyanobacterium Ocullathermofonsia sinensis gen nov. sp. nov. and Genomic Insights on its Adaptations to the Thermal Habitat.</title>
        <authorList>
            <person name="Daroch M."/>
            <person name="Tang J."/>
            <person name="Jiang Y."/>
        </authorList>
    </citation>
    <scope>NUCLEOTIDE SEQUENCE</scope>
    <source>
        <strain evidence="4">PKUAC-SCTA174</strain>
    </source>
</reference>
<organism evidence="4 5">
    <name type="scientific">Thermocoleostomius sinensis A174</name>
    <dbReference type="NCBI Taxonomy" id="2016057"/>
    <lineage>
        <taxon>Bacteria</taxon>
        <taxon>Bacillati</taxon>
        <taxon>Cyanobacteriota</taxon>
        <taxon>Cyanophyceae</taxon>
        <taxon>Oculatellales</taxon>
        <taxon>Oculatellaceae</taxon>
        <taxon>Thermocoleostomius</taxon>
    </lineage>
</organism>
<proteinExistence type="predicted"/>
<dbReference type="InterPro" id="IPR050695">
    <property type="entry name" value="N-acetylmuramoyl_amidase_3"/>
</dbReference>
<dbReference type="Pfam" id="PF11741">
    <property type="entry name" value="AMIN"/>
    <property type="match status" value="1"/>
</dbReference>
<keyword evidence="1" id="KW-0378">Hydrolase</keyword>
<feature type="region of interest" description="Disordered" evidence="2">
    <location>
        <begin position="503"/>
        <end position="535"/>
    </location>
</feature>
<dbReference type="Pfam" id="PF01520">
    <property type="entry name" value="Amidase_3"/>
    <property type="match status" value="1"/>
</dbReference>
<dbReference type="PANTHER" id="PTHR30404">
    <property type="entry name" value="N-ACETYLMURAMOYL-L-ALANINE AMIDASE"/>
    <property type="match status" value="1"/>
</dbReference>
<feature type="region of interest" description="Disordered" evidence="2">
    <location>
        <begin position="342"/>
        <end position="399"/>
    </location>
</feature>
<evidence type="ECO:0000256" key="1">
    <source>
        <dbReference type="ARBA" id="ARBA00022801"/>
    </source>
</evidence>
<dbReference type="Gene3D" id="2.60.40.3500">
    <property type="match status" value="1"/>
</dbReference>
<dbReference type="AlphaFoldDB" id="A0A9E8ZER1"/>
<gene>
    <name evidence="4" type="ORF">OXH18_05665</name>
</gene>